<name>A0ABV0QPD3_9TELE</name>
<dbReference type="EMBL" id="JAHRIN010018020">
    <property type="protein sequence ID" value="MEQ2197700.1"/>
    <property type="molecule type" value="Genomic_DNA"/>
</dbReference>
<evidence type="ECO:0000256" key="1">
    <source>
        <dbReference type="SAM" id="MobiDB-lite"/>
    </source>
</evidence>
<dbReference type="Gene3D" id="2.30.30.140">
    <property type="match status" value="1"/>
</dbReference>
<protein>
    <recommendedName>
        <fullName evidence="2">PWWP domain-containing protein</fullName>
    </recommendedName>
</protein>
<organism evidence="3 4">
    <name type="scientific">Xenoophorus captivus</name>
    <dbReference type="NCBI Taxonomy" id="1517983"/>
    <lineage>
        <taxon>Eukaryota</taxon>
        <taxon>Metazoa</taxon>
        <taxon>Chordata</taxon>
        <taxon>Craniata</taxon>
        <taxon>Vertebrata</taxon>
        <taxon>Euteleostomi</taxon>
        <taxon>Actinopterygii</taxon>
        <taxon>Neopterygii</taxon>
        <taxon>Teleostei</taxon>
        <taxon>Neoteleostei</taxon>
        <taxon>Acanthomorphata</taxon>
        <taxon>Ovalentaria</taxon>
        <taxon>Atherinomorphae</taxon>
        <taxon>Cyprinodontiformes</taxon>
        <taxon>Goodeidae</taxon>
        <taxon>Xenoophorus</taxon>
    </lineage>
</organism>
<dbReference type="InterPro" id="IPR000313">
    <property type="entry name" value="PWWP_dom"/>
</dbReference>
<proteinExistence type="predicted"/>
<reference evidence="3 4" key="1">
    <citation type="submission" date="2021-06" db="EMBL/GenBank/DDBJ databases">
        <authorList>
            <person name="Palmer J.M."/>
        </authorList>
    </citation>
    <scope>NUCLEOTIDE SEQUENCE [LARGE SCALE GENOMIC DNA]</scope>
    <source>
        <strain evidence="3 4">XC_2019</strain>
        <tissue evidence="3">Muscle</tissue>
    </source>
</reference>
<feature type="compositionally biased region" description="Low complexity" evidence="1">
    <location>
        <begin position="107"/>
        <end position="127"/>
    </location>
</feature>
<feature type="domain" description="PWWP" evidence="2">
    <location>
        <begin position="162"/>
        <end position="224"/>
    </location>
</feature>
<comment type="caution">
    <text evidence="3">The sequence shown here is derived from an EMBL/GenBank/DDBJ whole genome shotgun (WGS) entry which is preliminary data.</text>
</comment>
<gene>
    <name evidence="3" type="ORF">XENOCAPTIV_002159</name>
</gene>
<evidence type="ECO:0000313" key="3">
    <source>
        <dbReference type="EMBL" id="MEQ2197700.1"/>
    </source>
</evidence>
<dbReference type="Pfam" id="PF00855">
    <property type="entry name" value="PWWP"/>
    <property type="match status" value="1"/>
</dbReference>
<dbReference type="SMART" id="SM00293">
    <property type="entry name" value="PWWP"/>
    <property type="match status" value="1"/>
</dbReference>
<dbReference type="Proteomes" id="UP001434883">
    <property type="component" value="Unassembled WGS sequence"/>
</dbReference>
<dbReference type="SUPFAM" id="SSF63748">
    <property type="entry name" value="Tudor/PWWP/MBT"/>
    <property type="match status" value="1"/>
</dbReference>
<sequence length="272" mass="29908">MTGEAQSLTWACKRLKMDIDLLNSTSENINCTKAQERCATPPPTLHSEGQVVANGLPVLGTSSRPAAGGVGRRTSVLFKKAKNGAKLCRESDSPVLNGKGLHDKNTSNDPTASNSTASSPSSTPVSKTPRKSPGPPTLHEVWTPSREGSSDTELEKTVNHTLESEMPEEGLLLNGIPIPVPPKDVLRLGEQRQEETNERLYLVLFFDNKRTWQWLPRDKVTPLGVDDTADKLRIMEGRKSSIRKSVQVAYDRAMIHQSRVSHSHCFVTSNYL</sequence>
<feature type="region of interest" description="Disordered" evidence="1">
    <location>
        <begin position="83"/>
        <end position="156"/>
    </location>
</feature>
<accession>A0ABV0QPD3</accession>
<keyword evidence="4" id="KW-1185">Reference proteome</keyword>
<evidence type="ECO:0000313" key="4">
    <source>
        <dbReference type="Proteomes" id="UP001434883"/>
    </source>
</evidence>
<evidence type="ECO:0000259" key="2">
    <source>
        <dbReference type="SMART" id="SM00293"/>
    </source>
</evidence>